<evidence type="ECO:0000313" key="1">
    <source>
        <dbReference type="EMBL" id="CQR71405.1"/>
    </source>
</evidence>
<keyword evidence="2" id="KW-1185">Reference proteome</keyword>
<proteinExistence type="predicted"/>
<accession>A0A0U1KVV0</accession>
<sequence length="37" mass="3791">MAHAGGSDCQAILLGESVLFSKRAVLMAVALAMVEVT</sequence>
<evidence type="ECO:0000313" key="2">
    <source>
        <dbReference type="Proteomes" id="UP000049855"/>
    </source>
</evidence>
<protein>
    <submittedName>
        <fullName evidence="1">Uncharacterized protein</fullName>
    </submittedName>
</protein>
<dbReference type="EMBL" id="CTRP01000004">
    <property type="protein sequence ID" value="CQR71405.1"/>
    <property type="molecule type" value="Genomic_DNA"/>
</dbReference>
<dbReference type="AlphaFoldDB" id="A0A0U1KVV0"/>
<reference evidence="2" key="1">
    <citation type="submission" date="2015-03" db="EMBL/GenBank/DDBJ databases">
        <authorList>
            <person name="Nijsse Bart"/>
        </authorList>
    </citation>
    <scope>NUCLEOTIDE SEQUENCE [LARGE SCALE GENOMIC DNA]</scope>
</reference>
<name>A0A0U1KVV0_9FIRM</name>
<dbReference type="Proteomes" id="UP000049855">
    <property type="component" value="Unassembled WGS sequence"/>
</dbReference>
<organism evidence="1 2">
    <name type="scientific">Sporomusa ovata</name>
    <dbReference type="NCBI Taxonomy" id="2378"/>
    <lineage>
        <taxon>Bacteria</taxon>
        <taxon>Bacillati</taxon>
        <taxon>Bacillota</taxon>
        <taxon>Negativicutes</taxon>
        <taxon>Selenomonadales</taxon>
        <taxon>Sporomusaceae</taxon>
        <taxon>Sporomusa</taxon>
    </lineage>
</organism>
<gene>
    <name evidence="1" type="ORF">SpAn4DRAFT_3910</name>
</gene>